<dbReference type="Proteomes" id="UP000034163">
    <property type="component" value="Unassembled WGS sequence"/>
</dbReference>
<reference evidence="1 2" key="1">
    <citation type="journal article" date="2015" name="Nature">
        <title>rRNA introns, odd ribosomes, and small enigmatic genomes across a large radiation of phyla.</title>
        <authorList>
            <person name="Brown C.T."/>
            <person name="Hug L.A."/>
            <person name="Thomas B.C."/>
            <person name="Sharon I."/>
            <person name="Castelle C.J."/>
            <person name="Singh A."/>
            <person name="Wilkins M.J."/>
            <person name="Williams K.H."/>
            <person name="Banfield J.F."/>
        </authorList>
    </citation>
    <scope>NUCLEOTIDE SEQUENCE [LARGE SCALE GENOMIC DNA]</scope>
</reference>
<evidence type="ECO:0000313" key="2">
    <source>
        <dbReference type="Proteomes" id="UP000034163"/>
    </source>
</evidence>
<evidence type="ECO:0000313" key="1">
    <source>
        <dbReference type="EMBL" id="KKS17434.1"/>
    </source>
</evidence>
<proteinExistence type="predicted"/>
<dbReference type="GO" id="GO:0008168">
    <property type="term" value="F:methyltransferase activity"/>
    <property type="evidence" value="ECO:0007669"/>
    <property type="project" value="UniProtKB-KW"/>
</dbReference>
<name>A0A0G0WXG1_UNCKA</name>
<dbReference type="EMBL" id="LCBS01000002">
    <property type="protein sequence ID" value="KKS17434.1"/>
    <property type="molecule type" value="Genomic_DNA"/>
</dbReference>
<dbReference type="InterPro" id="IPR006342">
    <property type="entry name" value="FkbM_mtfrase"/>
</dbReference>
<dbReference type="InterPro" id="IPR029063">
    <property type="entry name" value="SAM-dependent_MTases_sf"/>
</dbReference>
<gene>
    <name evidence="1" type="ORF">UU72_C0002G0017</name>
</gene>
<dbReference type="NCBIfam" id="TIGR01444">
    <property type="entry name" value="fkbM_fam"/>
    <property type="match status" value="1"/>
</dbReference>
<organism evidence="1 2">
    <name type="scientific">candidate division WWE3 bacterium GW2011_GWB1_41_6</name>
    <dbReference type="NCBI Taxonomy" id="1619112"/>
    <lineage>
        <taxon>Bacteria</taxon>
        <taxon>Katanobacteria</taxon>
    </lineage>
</organism>
<keyword evidence="1" id="KW-0808">Transferase</keyword>
<protein>
    <submittedName>
        <fullName evidence="1">Methyltransferase, FkbM family protein</fullName>
    </submittedName>
</protein>
<accession>A0A0G0WXG1</accession>
<dbReference type="AlphaFoldDB" id="A0A0G0WXG1"/>
<keyword evidence="1" id="KW-0489">Methyltransferase</keyword>
<dbReference type="GO" id="GO:0032259">
    <property type="term" value="P:methylation"/>
    <property type="evidence" value="ECO:0007669"/>
    <property type="project" value="UniProtKB-KW"/>
</dbReference>
<comment type="caution">
    <text evidence="1">The sequence shown here is derived from an EMBL/GenBank/DDBJ whole genome shotgun (WGS) entry which is preliminary data.</text>
</comment>
<dbReference type="SUPFAM" id="SSF53335">
    <property type="entry name" value="S-adenosyl-L-methionine-dependent methyltransferases"/>
    <property type="match status" value="1"/>
</dbReference>
<dbReference type="Gene3D" id="3.40.50.150">
    <property type="entry name" value="Vaccinia Virus protein VP39"/>
    <property type="match status" value="1"/>
</dbReference>
<sequence>MKLAKRIAGFFYYLYYKILGNNIYKENLGKWFYDNGEETLLVDHVLNQDSIVFDVGGYIGVFSDRILKKYSPNIYIFEPVDTFYKTLVSKYNNSPNVHIFNYGLSGTNGEMFISVLGEKSSVYSEGQDKQKIALRDVSEIVKELNLSKDIDLISINIEGGEYSLLDRIIESGFISHIKELQVQFHTTVPNAAKERKRIVEKLLQTHNSSYSYPFVWEGFVRKS</sequence>